<proteinExistence type="predicted"/>
<dbReference type="EMBL" id="GBXM01077866">
    <property type="protein sequence ID" value="JAH30711.1"/>
    <property type="molecule type" value="Transcribed_RNA"/>
</dbReference>
<sequence>MTAVQEGRLLLDVTWSLGPNTGPVCQHLHREEQLKLFRGGVGRSIGHQVNSHINLHVDLPLNHLKTFEGQSGSLWVSAE</sequence>
<evidence type="ECO:0000313" key="1">
    <source>
        <dbReference type="EMBL" id="JAH30711.1"/>
    </source>
</evidence>
<organism evidence="1">
    <name type="scientific">Anguilla anguilla</name>
    <name type="common">European freshwater eel</name>
    <name type="synonym">Muraena anguilla</name>
    <dbReference type="NCBI Taxonomy" id="7936"/>
    <lineage>
        <taxon>Eukaryota</taxon>
        <taxon>Metazoa</taxon>
        <taxon>Chordata</taxon>
        <taxon>Craniata</taxon>
        <taxon>Vertebrata</taxon>
        <taxon>Euteleostomi</taxon>
        <taxon>Actinopterygii</taxon>
        <taxon>Neopterygii</taxon>
        <taxon>Teleostei</taxon>
        <taxon>Anguilliformes</taxon>
        <taxon>Anguillidae</taxon>
        <taxon>Anguilla</taxon>
    </lineage>
</organism>
<accession>A0A0E9RNG6</accession>
<reference evidence="1" key="2">
    <citation type="journal article" date="2015" name="Fish Shellfish Immunol.">
        <title>Early steps in the European eel (Anguilla anguilla)-Vibrio vulnificus interaction in the gills: Role of the RtxA13 toxin.</title>
        <authorList>
            <person name="Callol A."/>
            <person name="Pajuelo D."/>
            <person name="Ebbesson L."/>
            <person name="Teles M."/>
            <person name="MacKenzie S."/>
            <person name="Amaro C."/>
        </authorList>
    </citation>
    <scope>NUCLEOTIDE SEQUENCE</scope>
</reference>
<name>A0A0E9RNG6_ANGAN</name>
<dbReference type="AlphaFoldDB" id="A0A0E9RNG6"/>
<reference evidence="1" key="1">
    <citation type="submission" date="2014-11" db="EMBL/GenBank/DDBJ databases">
        <authorList>
            <person name="Amaro Gonzalez C."/>
        </authorList>
    </citation>
    <scope>NUCLEOTIDE SEQUENCE</scope>
</reference>
<protein>
    <submittedName>
        <fullName evidence="1">Uncharacterized protein</fullName>
    </submittedName>
</protein>